<dbReference type="STRING" id="880072.Desac_1182"/>
<gene>
    <name evidence="7" type="ordered locus">Desac_1182</name>
</gene>
<keyword evidence="8" id="KW-1185">Reference proteome</keyword>
<dbReference type="InterPro" id="IPR043519">
    <property type="entry name" value="NT_sf"/>
</dbReference>
<keyword evidence="2" id="KW-0547">Nucleotide-binding</keyword>
<name>F2NHC9_DESAR</name>
<dbReference type="InterPro" id="IPR032828">
    <property type="entry name" value="PolyA_RNA-bd"/>
</dbReference>
<evidence type="ECO:0000256" key="4">
    <source>
        <dbReference type="SAM" id="MobiDB-lite"/>
    </source>
</evidence>
<keyword evidence="7" id="KW-0548">Nucleotidyltransferase</keyword>
<dbReference type="SUPFAM" id="SSF81891">
    <property type="entry name" value="Poly A polymerase C-terminal region-like"/>
    <property type="match status" value="1"/>
</dbReference>
<dbReference type="PANTHER" id="PTHR43051:SF1">
    <property type="entry name" value="POLYNUCLEOTIDE ADENYLYLTRANSFERASE FAMILY PROTEIN"/>
    <property type="match status" value="1"/>
</dbReference>
<dbReference type="InterPro" id="IPR002646">
    <property type="entry name" value="PolA_pol_head_dom"/>
</dbReference>
<proteinExistence type="inferred from homology"/>
<dbReference type="InterPro" id="IPR052191">
    <property type="entry name" value="tRNA_ntf/polyA_polymerase_I"/>
</dbReference>
<dbReference type="Gene3D" id="3.30.460.10">
    <property type="entry name" value="Beta Polymerase, domain 2"/>
    <property type="match status" value="1"/>
</dbReference>
<keyword evidence="3" id="KW-0694">RNA-binding</keyword>
<dbReference type="SUPFAM" id="SSF81301">
    <property type="entry name" value="Nucleotidyltransferase"/>
    <property type="match status" value="1"/>
</dbReference>
<keyword evidence="1 3" id="KW-0808">Transferase</keyword>
<dbReference type="HOGENOM" id="CLU_015961_0_1_7"/>
<dbReference type="Pfam" id="PF12627">
    <property type="entry name" value="PolyA_pol_RNAbd"/>
    <property type="match status" value="1"/>
</dbReference>
<evidence type="ECO:0000313" key="7">
    <source>
        <dbReference type="EMBL" id="AEB09045.1"/>
    </source>
</evidence>
<protein>
    <submittedName>
        <fullName evidence="7">Poly(A) polymerase</fullName>
        <ecNumber evidence="7">2.7.7.19</ecNumber>
    </submittedName>
</protein>
<evidence type="ECO:0000259" key="6">
    <source>
        <dbReference type="Pfam" id="PF12627"/>
    </source>
</evidence>
<feature type="compositionally biased region" description="Basic residues" evidence="4">
    <location>
        <begin position="399"/>
        <end position="417"/>
    </location>
</feature>
<evidence type="ECO:0000313" key="8">
    <source>
        <dbReference type="Proteomes" id="UP000000483"/>
    </source>
</evidence>
<feature type="domain" description="Poly A polymerase head" evidence="5">
    <location>
        <begin position="39"/>
        <end position="162"/>
    </location>
</feature>
<dbReference type="Proteomes" id="UP000000483">
    <property type="component" value="Chromosome"/>
</dbReference>
<dbReference type="eggNOG" id="COG0617">
    <property type="taxonomic scope" value="Bacteria"/>
</dbReference>
<dbReference type="OrthoDB" id="9805698at2"/>
<dbReference type="Pfam" id="PF01743">
    <property type="entry name" value="PolyA_pol"/>
    <property type="match status" value="1"/>
</dbReference>
<dbReference type="GO" id="GO:1990817">
    <property type="term" value="F:poly(A) RNA polymerase activity"/>
    <property type="evidence" value="ECO:0007669"/>
    <property type="project" value="UniProtKB-EC"/>
</dbReference>
<accession>F2NHC9</accession>
<organism evidence="7 8">
    <name type="scientific">Desulfobacca acetoxidans (strain ATCC 700848 / DSM 11109 / ASRB2)</name>
    <dbReference type="NCBI Taxonomy" id="880072"/>
    <lineage>
        <taxon>Bacteria</taxon>
        <taxon>Pseudomonadati</taxon>
        <taxon>Thermodesulfobacteriota</taxon>
        <taxon>Desulfobaccia</taxon>
        <taxon>Desulfobaccales</taxon>
        <taxon>Desulfobaccaceae</taxon>
        <taxon>Desulfobacca</taxon>
    </lineage>
</organism>
<dbReference type="EMBL" id="CP002629">
    <property type="protein sequence ID" value="AEB09045.1"/>
    <property type="molecule type" value="Genomic_DNA"/>
</dbReference>
<dbReference type="RefSeq" id="WP_013706157.1">
    <property type="nucleotide sequence ID" value="NC_015388.1"/>
</dbReference>
<evidence type="ECO:0000256" key="1">
    <source>
        <dbReference type="ARBA" id="ARBA00022679"/>
    </source>
</evidence>
<dbReference type="KEGG" id="dao:Desac_1182"/>
<dbReference type="Gene3D" id="1.10.3090.10">
    <property type="entry name" value="cca-adding enzyme, domain 2"/>
    <property type="match status" value="1"/>
</dbReference>
<dbReference type="GO" id="GO:0000166">
    <property type="term" value="F:nucleotide binding"/>
    <property type="evidence" value="ECO:0007669"/>
    <property type="project" value="UniProtKB-KW"/>
</dbReference>
<dbReference type="GO" id="GO:0003723">
    <property type="term" value="F:RNA binding"/>
    <property type="evidence" value="ECO:0007669"/>
    <property type="project" value="UniProtKB-KW"/>
</dbReference>
<dbReference type="AlphaFoldDB" id="F2NHC9"/>
<evidence type="ECO:0000259" key="5">
    <source>
        <dbReference type="Pfam" id="PF01743"/>
    </source>
</evidence>
<dbReference type="GO" id="GO:0006396">
    <property type="term" value="P:RNA processing"/>
    <property type="evidence" value="ECO:0007669"/>
    <property type="project" value="InterPro"/>
</dbReference>
<reference evidence="8" key="2">
    <citation type="submission" date="2011-03" db="EMBL/GenBank/DDBJ databases">
        <title>The complete genome of Desulfobacca acetoxidans DSM 11109.</title>
        <authorList>
            <consortium name="US DOE Joint Genome Institute (JGI-PGF)"/>
            <person name="Lucas S."/>
            <person name="Copeland A."/>
            <person name="Lapidus A."/>
            <person name="Bruce D."/>
            <person name="Goodwin L."/>
            <person name="Pitluck S."/>
            <person name="Peters L."/>
            <person name="Kyrpides N."/>
            <person name="Mavromatis K."/>
            <person name="Ivanova N."/>
            <person name="Ovchinnikova G."/>
            <person name="Teshima H."/>
            <person name="Detter J.C."/>
            <person name="Han C."/>
            <person name="Land M."/>
            <person name="Hauser L."/>
            <person name="Markowitz V."/>
            <person name="Cheng J.-F."/>
            <person name="Hugenholtz P."/>
            <person name="Woyke T."/>
            <person name="Wu D."/>
            <person name="Spring S."/>
            <person name="Schueler E."/>
            <person name="Brambilla E."/>
            <person name="Klenk H.-P."/>
            <person name="Eisen J.A."/>
        </authorList>
    </citation>
    <scope>NUCLEOTIDE SEQUENCE [LARGE SCALE GENOMIC DNA]</scope>
    <source>
        <strain evidence="8">ATCC 700848 / DSM 11109 / ASRB2</strain>
    </source>
</reference>
<feature type="domain" description="tRNA nucleotidyltransferase/poly(A) polymerase RNA and SrmB- binding" evidence="6">
    <location>
        <begin position="189"/>
        <end position="249"/>
    </location>
</feature>
<evidence type="ECO:0000256" key="3">
    <source>
        <dbReference type="RuleBase" id="RU003953"/>
    </source>
</evidence>
<dbReference type="PANTHER" id="PTHR43051">
    <property type="entry name" value="POLYNUCLEOTIDE ADENYLYLTRANSFERASE FAMILY PROTEIN"/>
    <property type="match status" value="1"/>
</dbReference>
<feature type="region of interest" description="Disordered" evidence="4">
    <location>
        <begin position="391"/>
        <end position="417"/>
    </location>
</feature>
<dbReference type="CDD" id="cd05398">
    <property type="entry name" value="NT_ClassII-CCAase"/>
    <property type="match status" value="1"/>
</dbReference>
<sequence length="417" mass="47661">MSYPEGSIIPRPEHPISRADIDVDVLKVLYRLHHKGHLAYLVGGGIRDLWLGKQPKDFDIATDAHPQEIRRIFRNSRIIGKRFRLVQVFFKGGKIVEVSTFRSRSEFDAEVDMLAPNNTFGSPVEDAQRRDLTINALFYNIADFSILDYVGGVKDLQDGIIRVVGPPEIRFQRDPVRMLRVLRHASRTGFQIDPTAWSAIQSYRHLIRLCSPARVRDELLKDFRSGYCRDFFQLMLASGLLAAIFPHIEETTDGAAFSGLQPRMQAVFGTIDLLTMGGLSLSEAFFWTAFLIPFLEKVTVLPFQQIEPETVAKYVDESLSPLEFARGRRDEVIMRLVTVSQLMHQLGAGRRVSARLKRRLCLPEAWLLYHILTGASQKFFEDIIAQQSVKPVLPEKPPTTKRRRGRRRTHRKKVSPI</sequence>
<reference evidence="7 8" key="1">
    <citation type="journal article" date="2011" name="Stand. Genomic Sci.">
        <title>Complete genome sequence of the acetate-degrading sulfate reducer Desulfobacca acetoxidans type strain (ASRB2).</title>
        <authorList>
            <person name="Goker M."/>
            <person name="Teshima H."/>
            <person name="Lapidus A."/>
            <person name="Nolan M."/>
            <person name="Lucas S."/>
            <person name="Hammon N."/>
            <person name="Deshpande S."/>
            <person name="Cheng J.F."/>
            <person name="Tapia R."/>
            <person name="Han C."/>
            <person name="Goodwin L."/>
            <person name="Pitluck S."/>
            <person name="Huntemann M."/>
            <person name="Liolios K."/>
            <person name="Ivanova N."/>
            <person name="Pagani I."/>
            <person name="Mavromatis K."/>
            <person name="Ovchinikova G."/>
            <person name="Pati A."/>
            <person name="Chen A."/>
            <person name="Palaniappan K."/>
            <person name="Land M."/>
            <person name="Hauser L."/>
            <person name="Brambilla E.M."/>
            <person name="Rohde M."/>
            <person name="Spring S."/>
            <person name="Detter J.C."/>
            <person name="Woyke T."/>
            <person name="Bristow J."/>
            <person name="Eisen J.A."/>
            <person name="Markowitz V."/>
            <person name="Hugenholtz P."/>
            <person name="Kyrpides N.C."/>
            <person name="Klenk H.P."/>
        </authorList>
    </citation>
    <scope>NUCLEOTIDE SEQUENCE [LARGE SCALE GENOMIC DNA]</scope>
    <source>
        <strain evidence="8">ATCC 700848 / DSM 11109 / ASRB2</strain>
    </source>
</reference>
<evidence type="ECO:0000256" key="2">
    <source>
        <dbReference type="ARBA" id="ARBA00022741"/>
    </source>
</evidence>
<dbReference type="EC" id="2.7.7.19" evidence="7"/>
<comment type="similarity">
    <text evidence="3">Belongs to the tRNA nucleotidyltransferase/poly(A) polymerase family.</text>
</comment>